<dbReference type="EMBL" id="GBXM01095450">
    <property type="protein sequence ID" value="JAH13127.1"/>
    <property type="molecule type" value="Transcribed_RNA"/>
</dbReference>
<name>A0A0E9Q9B4_ANGAN</name>
<evidence type="ECO:0000313" key="1">
    <source>
        <dbReference type="EMBL" id="JAH13127.1"/>
    </source>
</evidence>
<protein>
    <submittedName>
        <fullName evidence="1">Uncharacterized protein</fullName>
    </submittedName>
</protein>
<organism evidence="1">
    <name type="scientific">Anguilla anguilla</name>
    <name type="common">European freshwater eel</name>
    <name type="synonym">Muraena anguilla</name>
    <dbReference type="NCBI Taxonomy" id="7936"/>
    <lineage>
        <taxon>Eukaryota</taxon>
        <taxon>Metazoa</taxon>
        <taxon>Chordata</taxon>
        <taxon>Craniata</taxon>
        <taxon>Vertebrata</taxon>
        <taxon>Euteleostomi</taxon>
        <taxon>Actinopterygii</taxon>
        <taxon>Neopterygii</taxon>
        <taxon>Teleostei</taxon>
        <taxon>Anguilliformes</taxon>
        <taxon>Anguillidae</taxon>
        <taxon>Anguilla</taxon>
    </lineage>
</organism>
<reference evidence="1" key="2">
    <citation type="journal article" date="2015" name="Fish Shellfish Immunol.">
        <title>Early steps in the European eel (Anguilla anguilla)-Vibrio vulnificus interaction in the gills: Role of the RtxA13 toxin.</title>
        <authorList>
            <person name="Callol A."/>
            <person name="Pajuelo D."/>
            <person name="Ebbesson L."/>
            <person name="Teles M."/>
            <person name="MacKenzie S."/>
            <person name="Amaro C."/>
        </authorList>
    </citation>
    <scope>NUCLEOTIDE SEQUENCE</scope>
</reference>
<proteinExistence type="predicted"/>
<dbReference type="AlphaFoldDB" id="A0A0E9Q9B4"/>
<reference evidence="1" key="1">
    <citation type="submission" date="2014-11" db="EMBL/GenBank/DDBJ databases">
        <authorList>
            <person name="Amaro Gonzalez C."/>
        </authorList>
    </citation>
    <scope>NUCLEOTIDE SEQUENCE</scope>
</reference>
<sequence length="42" mass="5121">MDCPIGLSEKIYLPSNFHRKLNHNHTHLYQSWHRRSTDKVFI</sequence>
<accession>A0A0E9Q9B4</accession>